<feature type="compositionally biased region" description="Gly residues" evidence="9">
    <location>
        <begin position="435"/>
        <end position="450"/>
    </location>
</feature>
<dbReference type="GO" id="GO:0006397">
    <property type="term" value="P:mRNA processing"/>
    <property type="evidence" value="ECO:0007669"/>
    <property type="project" value="UniProtKB-UniRule"/>
</dbReference>
<dbReference type="GO" id="GO:0004534">
    <property type="term" value="F:5'-3' RNA exonuclease activity"/>
    <property type="evidence" value="ECO:0007669"/>
    <property type="project" value="UniProtKB-UniRule"/>
</dbReference>
<organism evidence="12 13">
    <name type="scientific">Triparma columacea</name>
    <dbReference type="NCBI Taxonomy" id="722753"/>
    <lineage>
        <taxon>Eukaryota</taxon>
        <taxon>Sar</taxon>
        <taxon>Stramenopiles</taxon>
        <taxon>Ochrophyta</taxon>
        <taxon>Bolidophyceae</taxon>
        <taxon>Parmales</taxon>
        <taxon>Triparmaceae</taxon>
        <taxon>Triparma</taxon>
    </lineage>
</organism>
<dbReference type="OrthoDB" id="372487at2759"/>
<feature type="region of interest" description="Disordered" evidence="9">
    <location>
        <begin position="124"/>
        <end position="145"/>
    </location>
</feature>
<dbReference type="Proteomes" id="UP001165065">
    <property type="component" value="Unassembled WGS sequence"/>
</dbReference>
<evidence type="ECO:0000256" key="9">
    <source>
        <dbReference type="SAM" id="MobiDB-lite"/>
    </source>
</evidence>
<dbReference type="InterPro" id="IPR004859">
    <property type="entry name" value="Xrn1_N"/>
</dbReference>
<evidence type="ECO:0000259" key="10">
    <source>
        <dbReference type="Pfam" id="PF03159"/>
    </source>
</evidence>
<dbReference type="PANTHER" id="PTHR12341">
    <property type="entry name" value="5'-&gt;3' EXORIBONUCLEASE"/>
    <property type="match status" value="1"/>
</dbReference>
<comment type="function">
    <text evidence="8">Possesses 5'-&gt;3' exoribonuclease activity. May promote termination of transcription by RNA polymerase II.</text>
</comment>
<protein>
    <recommendedName>
        <fullName evidence="8">5'-3' exoribonuclease</fullName>
        <ecNumber evidence="8">3.1.13.-</ecNumber>
    </recommendedName>
</protein>
<feature type="region of interest" description="Disordered" evidence="9">
    <location>
        <begin position="498"/>
        <end position="530"/>
    </location>
</feature>
<keyword evidence="13" id="KW-1185">Reference proteome</keyword>
<feature type="region of interest" description="Disordered" evidence="9">
    <location>
        <begin position="760"/>
        <end position="781"/>
    </location>
</feature>
<evidence type="ECO:0000259" key="11">
    <source>
        <dbReference type="Pfam" id="PF17846"/>
    </source>
</evidence>
<dbReference type="InterPro" id="IPR027073">
    <property type="entry name" value="5_3_exoribonuclease"/>
</dbReference>
<comment type="similarity">
    <text evidence="2 8">Belongs to the 5'-3' exonuclease family. XRN2/RAT1 subfamily.</text>
</comment>
<evidence type="ECO:0000256" key="2">
    <source>
        <dbReference type="ARBA" id="ARBA00006994"/>
    </source>
</evidence>
<dbReference type="PANTHER" id="PTHR12341:SF41">
    <property type="entry name" value="5'-3' EXORIBONUCLEASE 2"/>
    <property type="match status" value="1"/>
</dbReference>
<proteinExistence type="inferred from homology"/>
<dbReference type="CDD" id="cd18673">
    <property type="entry name" value="PIN_XRN1-2-like"/>
    <property type="match status" value="1"/>
</dbReference>
<name>A0A9W7GBE2_9STRA</name>
<evidence type="ECO:0000256" key="1">
    <source>
        <dbReference type="ARBA" id="ARBA00004123"/>
    </source>
</evidence>
<feature type="region of interest" description="Disordered" evidence="9">
    <location>
        <begin position="907"/>
        <end position="982"/>
    </location>
</feature>
<dbReference type="InterPro" id="IPR041412">
    <property type="entry name" value="Xrn1_helical"/>
</dbReference>
<comment type="caution">
    <text evidence="12">The sequence shown here is derived from an EMBL/GenBank/DDBJ whole genome shotgun (WGS) entry which is preliminary data.</text>
</comment>
<dbReference type="Pfam" id="PF03159">
    <property type="entry name" value="XRN_N"/>
    <property type="match status" value="1"/>
</dbReference>
<gene>
    <name evidence="12" type="ORF">TrCOL_g6339</name>
</gene>
<reference evidence="13" key="1">
    <citation type="journal article" date="2023" name="Commun. Biol.">
        <title>Genome analysis of Parmales, the sister group of diatoms, reveals the evolutionary specialization of diatoms from phago-mixotrophs to photoautotrophs.</title>
        <authorList>
            <person name="Ban H."/>
            <person name="Sato S."/>
            <person name="Yoshikawa S."/>
            <person name="Yamada K."/>
            <person name="Nakamura Y."/>
            <person name="Ichinomiya M."/>
            <person name="Sato N."/>
            <person name="Blanc-Mathieu R."/>
            <person name="Endo H."/>
            <person name="Kuwata A."/>
            <person name="Ogata H."/>
        </authorList>
    </citation>
    <scope>NUCLEOTIDE SEQUENCE [LARGE SCALE GENOMIC DNA]</scope>
</reference>
<dbReference type="GO" id="GO:0000956">
    <property type="term" value="P:nuclear-transcribed mRNA catabolic process"/>
    <property type="evidence" value="ECO:0007669"/>
    <property type="project" value="TreeGrafter"/>
</dbReference>
<dbReference type="EC" id="3.1.13.-" evidence="8"/>
<dbReference type="EMBL" id="BRYA01000102">
    <property type="protein sequence ID" value="GMI39424.1"/>
    <property type="molecule type" value="Genomic_DNA"/>
</dbReference>
<evidence type="ECO:0000256" key="6">
    <source>
        <dbReference type="ARBA" id="ARBA00022839"/>
    </source>
</evidence>
<evidence type="ECO:0000313" key="13">
    <source>
        <dbReference type="Proteomes" id="UP001165065"/>
    </source>
</evidence>
<dbReference type="GO" id="GO:0003723">
    <property type="term" value="F:RNA binding"/>
    <property type="evidence" value="ECO:0007669"/>
    <property type="project" value="TreeGrafter"/>
</dbReference>
<comment type="subcellular location">
    <subcellularLocation>
        <location evidence="1">Nucleus</location>
    </subcellularLocation>
</comment>
<dbReference type="AlphaFoldDB" id="A0A9W7GBE2"/>
<dbReference type="Gene3D" id="3.40.50.12390">
    <property type="match status" value="1"/>
</dbReference>
<evidence type="ECO:0000256" key="8">
    <source>
        <dbReference type="PIRNR" id="PIRNR037239"/>
    </source>
</evidence>
<feature type="domain" description="Xrn1 N-terminal" evidence="10">
    <location>
        <begin position="1"/>
        <end position="245"/>
    </location>
</feature>
<dbReference type="FunFam" id="3.40.50.12390:FF:000003">
    <property type="entry name" value="5'-3' exoribonuclease"/>
    <property type="match status" value="1"/>
</dbReference>
<feature type="compositionally biased region" description="Basic and acidic residues" evidence="9">
    <location>
        <begin position="405"/>
        <end position="430"/>
    </location>
</feature>
<feature type="region of interest" description="Disordered" evidence="9">
    <location>
        <begin position="1062"/>
        <end position="1095"/>
    </location>
</feature>
<feature type="compositionally biased region" description="Pro residues" evidence="9">
    <location>
        <begin position="969"/>
        <end position="979"/>
    </location>
</feature>
<evidence type="ECO:0000256" key="7">
    <source>
        <dbReference type="ARBA" id="ARBA00023242"/>
    </source>
</evidence>
<feature type="region of interest" description="Disordered" evidence="9">
    <location>
        <begin position="405"/>
        <end position="484"/>
    </location>
</feature>
<keyword evidence="3 8" id="KW-0507">mRNA processing</keyword>
<accession>A0A9W7GBE2</accession>
<feature type="compositionally biased region" description="Polar residues" evidence="9">
    <location>
        <begin position="1077"/>
        <end position="1094"/>
    </location>
</feature>
<evidence type="ECO:0000256" key="4">
    <source>
        <dbReference type="ARBA" id="ARBA00022722"/>
    </source>
</evidence>
<keyword evidence="6 8" id="KW-0269">Exonuclease</keyword>
<evidence type="ECO:0000313" key="12">
    <source>
        <dbReference type="EMBL" id="GMI39424.1"/>
    </source>
</evidence>
<evidence type="ECO:0000256" key="3">
    <source>
        <dbReference type="ARBA" id="ARBA00022664"/>
    </source>
</evidence>
<feature type="compositionally biased region" description="Low complexity" evidence="9">
    <location>
        <begin position="923"/>
        <end position="935"/>
    </location>
</feature>
<dbReference type="PIRSF" id="PIRSF037239">
    <property type="entry name" value="Exonuclease_Xrn2"/>
    <property type="match status" value="1"/>
</dbReference>
<dbReference type="InterPro" id="IPR017151">
    <property type="entry name" value="Xrn2/3/4"/>
</dbReference>
<feature type="compositionally biased region" description="Low complexity" evidence="9">
    <location>
        <begin position="943"/>
        <end position="952"/>
    </location>
</feature>
<dbReference type="Pfam" id="PF17846">
    <property type="entry name" value="XRN_M"/>
    <property type="match status" value="1"/>
</dbReference>
<sequence>MGVPAFYRWLSEKYPLSVKPVLESRSTPLSSPNPNDVEFDNLYVDMNGIIHPCSHPEGGPQPSTVEEMYNNVAEYLDRLVNVVRPRKVLYLAIDGVAPRAKMNQQRARRFRSAQEVREQAEVESKVRQDMLDRGEQVPSKKKSPWDSNVITPGTDFMIGLSNFIRYYIRCRISGGGEFWKNLTVVFSDASVPGEGEHKIMAYVRRSRIADGADVNTKHVLHGLDADLIMLGLATHEVNFFILREEVVFGRKSAENIQRVKDGGGWTERQKELDEQDRQLNAHFNTAHKPLQILSLSVLREYLAFEFQECSSAPFPRVSFENVVDDFVFLCFFVGNDFLPHLPSLDIRDGGLDYLLNVYKRVLPSLGGYITSEGGKVDLKAVDVILAEVGAVEDHVFRIRHEQEVREKRRREEQKGRKKREMDAINARRENAVALGKGGEGGGGSGQGGFQRMGKSARIMNRGGGGEIKNIEGGDKDGKDDKKRKLKLVEDNERIAKIIKDEIKGGDQGSDDTTPKRSSAQEDEEEELTEEEQALRKAKFDKIMKIAKEEALDTAAKNVQDNVKLHEAGWKDRYYTDKCKAADIEGHGGREELFKEYVKGLCWVMRYYYSGVASWKWYFPFHYAPFASDLKNIERFEKECNDWDLAVPFSPVEQLLGVLPSDSAHAVPESSRWLMKDHESPIIDFYPPEVPCDPNGKAMPWLWVVLLPFIDEERLLSAMKPTMSDWKSREKLMNSRGLGDGYVYVHVDNPMADTINGIAEKGKGKRSLGDASRWDGFTGTVSAPPAEERIKKEDSIAPPSERAEDISDGVKTNFAACAVYEMPPALPHKSSILKGAKEAPPVIEPHQLRIVRPRLNRGGQNIAEMGGARRIDHNTSNYNTQGHQQWGLTQPQVKKQRTQGMFGLGMGQGMFNQPPPPPAYGMTYQQGYGNPQQGYSHPPPGYPPQGYGQQPPMYGQPPPNTYQQGYGNQQPPPPPPPPLPGVYHQQVQQGYGGYGQTQGGYNNGAAGYQNNNFTPQTQQQGFTFNRQGGTSGAGGGGVFGVGLTPGGGGGNNFAFTFNKTGGQGGGHDMKQGGQGQQHTFTKKMTQPKKNANKQVLDNLKAQLKNTLKKKGN</sequence>
<feature type="domain" description="Xrn1 helical" evidence="11">
    <location>
        <begin position="318"/>
        <end position="845"/>
    </location>
</feature>
<dbReference type="Gene3D" id="1.25.40.1050">
    <property type="match status" value="1"/>
</dbReference>
<keyword evidence="7" id="KW-0539">Nucleus</keyword>
<feature type="compositionally biased region" description="Basic and acidic residues" evidence="9">
    <location>
        <begin position="468"/>
        <end position="484"/>
    </location>
</feature>
<keyword evidence="4 8" id="KW-0540">Nuclease</keyword>
<keyword evidence="5 8" id="KW-0378">Hydrolase</keyword>
<feature type="compositionally biased region" description="Acidic residues" evidence="9">
    <location>
        <begin position="520"/>
        <end position="530"/>
    </location>
</feature>
<evidence type="ECO:0000256" key="5">
    <source>
        <dbReference type="ARBA" id="ARBA00022801"/>
    </source>
</evidence>
<dbReference type="GO" id="GO:0005634">
    <property type="term" value="C:nucleus"/>
    <property type="evidence" value="ECO:0007669"/>
    <property type="project" value="UniProtKB-SubCell"/>
</dbReference>
<feature type="compositionally biased region" description="Basic and acidic residues" evidence="9">
    <location>
        <begin position="124"/>
        <end position="135"/>
    </location>
</feature>